<dbReference type="GO" id="GO:0006629">
    <property type="term" value="P:lipid metabolic process"/>
    <property type="evidence" value="ECO:0007669"/>
    <property type="project" value="InterPro"/>
</dbReference>
<name>A0A7L7SQP7_9CAUD</name>
<feature type="coiled-coil region" evidence="1">
    <location>
        <begin position="125"/>
        <end position="213"/>
    </location>
</feature>
<feature type="domain" description="GP-PDE" evidence="2">
    <location>
        <begin position="1096"/>
        <end position="1343"/>
    </location>
</feature>
<dbReference type="EMBL" id="MT939241">
    <property type="protein sequence ID" value="QOC57578.1"/>
    <property type="molecule type" value="Genomic_DNA"/>
</dbReference>
<dbReference type="Gene3D" id="6.10.140.2190">
    <property type="match status" value="1"/>
</dbReference>
<dbReference type="CDD" id="cd08566">
    <property type="entry name" value="GDPD_AtGDE_like"/>
    <property type="match status" value="1"/>
</dbReference>
<dbReference type="Gene3D" id="2.60.40.3350">
    <property type="match status" value="1"/>
</dbReference>
<dbReference type="GO" id="GO:0008081">
    <property type="term" value="F:phosphoric diester hydrolase activity"/>
    <property type="evidence" value="ECO:0007669"/>
    <property type="project" value="InterPro"/>
</dbReference>
<gene>
    <name evidence="3" type="ORF">phi9183_ORF085</name>
</gene>
<keyword evidence="4" id="KW-1185">Reference proteome</keyword>
<dbReference type="Proteomes" id="UP000516647">
    <property type="component" value="Segment"/>
</dbReference>
<dbReference type="InterPro" id="IPR017946">
    <property type="entry name" value="PLC-like_Pdiesterase_TIM-brl"/>
</dbReference>
<evidence type="ECO:0000259" key="2">
    <source>
        <dbReference type="PROSITE" id="PS51704"/>
    </source>
</evidence>
<evidence type="ECO:0000313" key="3">
    <source>
        <dbReference type="EMBL" id="QOC57578.1"/>
    </source>
</evidence>
<protein>
    <submittedName>
        <fullName evidence="3">Minor tail protein</fullName>
    </submittedName>
</protein>
<reference evidence="3 4" key="1">
    <citation type="submission" date="2020-08" db="EMBL/GenBank/DDBJ databases">
        <authorList>
            <person name="Canfield G.S."/>
            <person name="Duerkop B.A."/>
        </authorList>
    </citation>
    <scope>NUCLEOTIDE SEQUENCE [LARGE SCALE GENOMIC DNA]</scope>
</reference>
<accession>A0A7L7SQP7</accession>
<keyword evidence="1" id="KW-0175">Coiled coil</keyword>
<dbReference type="Gene3D" id="3.20.20.190">
    <property type="entry name" value="Phosphatidylinositol (PI) phosphodiesterase"/>
    <property type="match status" value="1"/>
</dbReference>
<dbReference type="Pfam" id="PF03009">
    <property type="entry name" value="GDPD"/>
    <property type="match status" value="1"/>
</dbReference>
<evidence type="ECO:0000256" key="1">
    <source>
        <dbReference type="SAM" id="Coils"/>
    </source>
</evidence>
<proteinExistence type="predicted"/>
<evidence type="ECO:0000313" key="4">
    <source>
        <dbReference type="Proteomes" id="UP000516647"/>
    </source>
</evidence>
<dbReference type="InterPro" id="IPR030395">
    <property type="entry name" value="GP_PDE_dom"/>
</dbReference>
<dbReference type="Pfam" id="PF10651">
    <property type="entry name" value="BppU_N"/>
    <property type="match status" value="1"/>
</dbReference>
<dbReference type="PANTHER" id="PTHR46211">
    <property type="entry name" value="GLYCEROPHOSPHORYL DIESTER PHOSPHODIESTERASE"/>
    <property type="match status" value="1"/>
</dbReference>
<dbReference type="PANTHER" id="PTHR46211:SF14">
    <property type="entry name" value="GLYCEROPHOSPHODIESTER PHOSPHODIESTERASE"/>
    <property type="match status" value="1"/>
</dbReference>
<sequence>MANKILRLDISKIPDLTPIIYGRVADGLVQTVDVYVTNNGEPFDLTGWVINFEGNTSGNRTYVKDLEGIVMVDRTKGHFTYTFPLIAFSTAGKYERAYFSFVKGDQRESTSDFNIQVFENADITVEEAHTVITEYEELVDELNRIFLEAQTELQQDFDEFKKNYDTRYNNYITDLTNKINAAQNKIDILNSNYEKTNAKLTDLEERMNDLVNDGLLKMEDVLSFLAGKNVKIKVPIDFAGKISGSTAENPNVMKFGTIPAANINSVGTVNDGTELISDDVAATMWKNYKNVSALDGKLAQAQQTLNGQVTFHLARIDAVSEISRRFPNLFINVGATTRSQQKEQLIKKATFVSATAYGFGSVGDVYKYTIGRSNWTTTGTTWQGWTGWGIDNNSHSSSKPDPVTAGVGSVDTIMDQNGVMAFIMGVPTPSDGTKMLRTNLDYFVCEITLNLNINDLIPKPDLSKYYTKDEMNEAFTEHSLYSNSLDFGNYDYSGNANLMTPLKASDFYKVTGGTIEDIGNALKVTFTKTDGATFLETMKSVPALLPNKQYTLSADVTVTEGYSGKLENLRLGYRKSPNGTIILPLTAKDAQVGKKTKIFITANSSSATDPSIFDRMYFTINTTSTEPFVGTVLIENIKVEEGSTATPYQPNLLDEPYYLSKAVWGENLIDPAVKFPITSSVETLYSGRTPEDFVEGETYTVTIGATKPSAQSFGVYLALKNHTIFKPVEGLHNTWTATLKIDILGEKKNAVYIYQSPASSVGACQIDWLKIEKGDTRTPNLNAPFKYKGIGFTKSSNPKDYNWNSAPENVDFIEKNAASNEAKIDEIDKNVVKTSGNQNITGLKNFTGTLQSSGVEVAKKGDSYTKTETYTKTEVDSKYIPKTQENTFVKTIGNQNVVGTKNFSDPRKNDALMYALTDEAMRPSDFNFAGDFTKVMTARSMRVMQRRLPWMKTFGWFGTGEGSANDIDEGFKQYIQTNSTTDADITNYQFIRKGRKVQFFARIKFTSATGTDVATFAQVPTGFRLSNAAKYTYWNVPLTCVQFNAPERINYKGFVERLGTNNIKIGTATYTGNTYWYGEWETSDPYPTSFTDEVTERMMAHRGATVSYPENTLEAFKAAIDLGYGGVELDPRLTSDGKLYLMHDDTVDRTTNGTGNFADLTEAQVKALNIKIDPVKYPNLVGQTLKVPSLSSVLLALRGTDLTINFDGSKIDLSVASTAKMIHDMIVSYGLEKRVFFVINNKTQRDAFHKLYPQYPVSWLWNSPGSRAAGTVNEIYAYGKHGGALLSIPMAVLNDDTSMRDIQASGVYYQVYGVQTEADYETCRLMRVPMIETDQLYPNLDFL</sequence>
<dbReference type="SUPFAM" id="SSF51695">
    <property type="entry name" value="PLC-like phosphodiesterases"/>
    <property type="match status" value="1"/>
</dbReference>
<dbReference type="InterPro" id="IPR018913">
    <property type="entry name" value="BppU_N"/>
</dbReference>
<dbReference type="PROSITE" id="PS51704">
    <property type="entry name" value="GP_PDE"/>
    <property type="match status" value="1"/>
</dbReference>
<organism evidence="3 4">
    <name type="scientific">Enterococcus phage 9183</name>
    <dbReference type="NCBI Taxonomy" id="2763102"/>
    <lineage>
        <taxon>Viruses</taxon>
        <taxon>Duplodnaviria</taxon>
        <taxon>Heunggongvirae</taxon>
        <taxon>Uroviricota</taxon>
        <taxon>Caudoviricetes</taxon>
        <taxon>Andrewesvirinae</taxon>
        <taxon>Denvervirus</taxon>
        <taxon>Denvervirus dv9183</taxon>
    </lineage>
</organism>